<dbReference type="AlphaFoldDB" id="A0A9N7TT71"/>
<proteinExistence type="predicted"/>
<evidence type="ECO:0000313" key="2">
    <source>
        <dbReference type="EMBL" id="CAB1417268.1"/>
    </source>
</evidence>
<feature type="region of interest" description="Disordered" evidence="1">
    <location>
        <begin position="54"/>
        <end position="82"/>
    </location>
</feature>
<accession>A0A9N7TT71</accession>
<keyword evidence="3" id="KW-1185">Reference proteome</keyword>
<comment type="caution">
    <text evidence="2">The sequence shown here is derived from an EMBL/GenBank/DDBJ whole genome shotgun (WGS) entry which is preliminary data.</text>
</comment>
<gene>
    <name evidence="2" type="ORF">PLEPLA_LOCUS5070</name>
</gene>
<name>A0A9N7TT71_PLEPL</name>
<sequence>PEWAPFVYNSSSTTWHVGVTGLSLTTSPITSAGAELIAPPERFKTYEEDTPLQRHYYSHASSSAGPTHMPRGGSRHGRRRYYPYQHNSLQERRINQIRNHPPLGDGGGHRDGGPLVVITVLSMAINQPILRCLAKQPPASLSELS</sequence>
<dbReference type="Proteomes" id="UP001153269">
    <property type="component" value="Unassembled WGS sequence"/>
</dbReference>
<feature type="non-terminal residue" evidence="2">
    <location>
        <position position="145"/>
    </location>
</feature>
<organism evidence="2 3">
    <name type="scientific">Pleuronectes platessa</name>
    <name type="common">European plaice</name>
    <dbReference type="NCBI Taxonomy" id="8262"/>
    <lineage>
        <taxon>Eukaryota</taxon>
        <taxon>Metazoa</taxon>
        <taxon>Chordata</taxon>
        <taxon>Craniata</taxon>
        <taxon>Vertebrata</taxon>
        <taxon>Euteleostomi</taxon>
        <taxon>Actinopterygii</taxon>
        <taxon>Neopterygii</taxon>
        <taxon>Teleostei</taxon>
        <taxon>Neoteleostei</taxon>
        <taxon>Acanthomorphata</taxon>
        <taxon>Carangaria</taxon>
        <taxon>Pleuronectiformes</taxon>
        <taxon>Pleuronectoidei</taxon>
        <taxon>Pleuronectidae</taxon>
        <taxon>Pleuronectes</taxon>
    </lineage>
</organism>
<dbReference type="EMBL" id="CADEAL010000257">
    <property type="protein sequence ID" value="CAB1417268.1"/>
    <property type="molecule type" value="Genomic_DNA"/>
</dbReference>
<protein>
    <submittedName>
        <fullName evidence="2">Uncharacterized protein</fullName>
    </submittedName>
</protein>
<evidence type="ECO:0000256" key="1">
    <source>
        <dbReference type="SAM" id="MobiDB-lite"/>
    </source>
</evidence>
<evidence type="ECO:0000313" key="3">
    <source>
        <dbReference type="Proteomes" id="UP001153269"/>
    </source>
</evidence>
<reference evidence="2" key="1">
    <citation type="submission" date="2020-03" db="EMBL/GenBank/DDBJ databases">
        <authorList>
            <person name="Weist P."/>
        </authorList>
    </citation>
    <scope>NUCLEOTIDE SEQUENCE</scope>
</reference>